<feature type="domain" description="NodB homology" evidence="3">
    <location>
        <begin position="105"/>
        <end position="365"/>
    </location>
</feature>
<evidence type="ECO:0000313" key="4">
    <source>
        <dbReference type="EMBL" id="AND70989.1"/>
    </source>
</evidence>
<keyword evidence="5" id="KW-1185">Reference proteome</keyword>
<dbReference type="CDD" id="cd10918">
    <property type="entry name" value="CE4_NodB_like_5s_6s"/>
    <property type="match status" value="1"/>
</dbReference>
<evidence type="ECO:0000313" key="5">
    <source>
        <dbReference type="Proteomes" id="UP000077255"/>
    </source>
</evidence>
<dbReference type="AlphaFoldDB" id="A0A161IW60"/>
<evidence type="ECO:0000259" key="3">
    <source>
        <dbReference type="PROSITE" id="PS51677"/>
    </source>
</evidence>
<accession>A0A161IW60</accession>
<dbReference type="OrthoDB" id="9814639at2"/>
<dbReference type="PANTHER" id="PTHR34216">
    <property type="match status" value="1"/>
</dbReference>
<dbReference type="Proteomes" id="UP000077255">
    <property type="component" value="Chromosome"/>
</dbReference>
<dbReference type="STRING" id="445710.ATSB10_35350"/>
<sequence length="365" mass="41401">MVSVRKVIPWRGDLRVRLGTWCYRTGLLGPLRQVRGWRIRDLRILAYHRVLTLADPELFEFDLEVVSASAERFREQMLLLRRKFHPISLGEVVRRIEAGQPMPRNAVAVTFDDGYDDNYRVAFPILRELGVPATFFVSTGHVDDGLPFAYDWLAHMVLRSTEPRLQLPEVGLDVRLPARRDLRRKLVENLLDRLKSLDDAAQAALITGLEKAWNMPRDRVVADCRPMGWSQLREMHQAGFEIGSHGVTHRMLAKLPQEELEWELFESHRVLERELGSAPSLLSYPVGGDRAFDARVIQASRAAGYRLACSYISGTNPDPAVNRYALYRLPVERQMGPGWFAAMVSLPGLMAYPTARRTGASAGES</sequence>
<dbReference type="InterPro" id="IPR051398">
    <property type="entry name" value="Polysacch_Deacetylase"/>
</dbReference>
<evidence type="ECO:0000256" key="2">
    <source>
        <dbReference type="ARBA" id="ARBA00022729"/>
    </source>
</evidence>
<dbReference type="Pfam" id="PF01522">
    <property type="entry name" value="Polysacc_deac_1"/>
    <property type="match status" value="2"/>
</dbReference>
<dbReference type="PANTHER" id="PTHR34216:SF3">
    <property type="entry name" value="POLY-BETA-1,6-N-ACETYL-D-GLUCOSAMINE N-DEACETYLASE"/>
    <property type="match status" value="1"/>
</dbReference>
<comment type="subcellular location">
    <subcellularLocation>
        <location evidence="1">Secreted</location>
    </subcellularLocation>
</comment>
<dbReference type="SUPFAM" id="SSF88713">
    <property type="entry name" value="Glycoside hydrolase/deacetylase"/>
    <property type="match status" value="1"/>
</dbReference>
<dbReference type="KEGG" id="dtx:ATSB10_35350"/>
<dbReference type="GO" id="GO:0005576">
    <property type="term" value="C:extracellular region"/>
    <property type="evidence" value="ECO:0007669"/>
    <property type="project" value="UniProtKB-SubCell"/>
</dbReference>
<keyword evidence="2" id="KW-0732">Signal</keyword>
<reference evidence="4 5" key="1">
    <citation type="submission" date="2016-02" db="EMBL/GenBank/DDBJ databases">
        <title>Complete genome sequencing and analysis of ATSB10, Dyella thiooxydans isolated from rhizosphere soil of sunflower (Helianthus annuus L.).</title>
        <authorList>
            <person name="Lee Y."/>
            <person name="Hwangbo K."/>
            <person name="Chung H."/>
            <person name="Yoo J."/>
            <person name="Kim K.Y."/>
            <person name="Sa T.M."/>
            <person name="Um Y."/>
            <person name="Madhaiyan M."/>
        </authorList>
    </citation>
    <scope>NUCLEOTIDE SEQUENCE [LARGE SCALE GENOMIC DNA]</scope>
    <source>
        <strain evidence="4 5">ATSB10</strain>
    </source>
</reference>
<dbReference type="RefSeq" id="WP_063673959.1">
    <property type="nucleotide sequence ID" value="NZ_CP014841.1"/>
</dbReference>
<proteinExistence type="predicted"/>
<organism evidence="4 5">
    <name type="scientific">Dyella thiooxydans</name>
    <dbReference type="NCBI Taxonomy" id="445710"/>
    <lineage>
        <taxon>Bacteria</taxon>
        <taxon>Pseudomonadati</taxon>
        <taxon>Pseudomonadota</taxon>
        <taxon>Gammaproteobacteria</taxon>
        <taxon>Lysobacterales</taxon>
        <taxon>Rhodanobacteraceae</taxon>
        <taxon>Dyella</taxon>
    </lineage>
</organism>
<dbReference type="InterPro" id="IPR002509">
    <property type="entry name" value="NODB_dom"/>
</dbReference>
<dbReference type="Gene3D" id="3.20.20.370">
    <property type="entry name" value="Glycoside hydrolase/deacetylase"/>
    <property type="match status" value="1"/>
</dbReference>
<dbReference type="GO" id="GO:0005975">
    <property type="term" value="P:carbohydrate metabolic process"/>
    <property type="evidence" value="ECO:0007669"/>
    <property type="project" value="InterPro"/>
</dbReference>
<dbReference type="GO" id="GO:0016810">
    <property type="term" value="F:hydrolase activity, acting on carbon-nitrogen (but not peptide) bonds"/>
    <property type="evidence" value="ECO:0007669"/>
    <property type="project" value="InterPro"/>
</dbReference>
<dbReference type="PROSITE" id="PS51677">
    <property type="entry name" value="NODB"/>
    <property type="match status" value="1"/>
</dbReference>
<dbReference type="InterPro" id="IPR011330">
    <property type="entry name" value="Glyco_hydro/deAcase_b/a-brl"/>
</dbReference>
<protein>
    <recommendedName>
        <fullName evidence="3">NodB homology domain-containing protein</fullName>
    </recommendedName>
</protein>
<dbReference type="PATRIC" id="fig|445710.3.peg.3534"/>
<gene>
    <name evidence="4" type="ORF">ATSB10_35350</name>
</gene>
<name>A0A161IW60_9GAMM</name>
<dbReference type="EMBL" id="CP014841">
    <property type="protein sequence ID" value="AND70989.1"/>
    <property type="molecule type" value="Genomic_DNA"/>
</dbReference>
<evidence type="ECO:0000256" key="1">
    <source>
        <dbReference type="ARBA" id="ARBA00004613"/>
    </source>
</evidence>